<evidence type="ECO:0000313" key="2">
    <source>
        <dbReference type="Proteomes" id="UP001164539"/>
    </source>
</evidence>
<comment type="caution">
    <text evidence="1">The sequence shown here is derived from an EMBL/GenBank/DDBJ whole genome shotgun (WGS) entry which is preliminary data.</text>
</comment>
<keyword evidence="1" id="KW-0645">Protease</keyword>
<dbReference type="EMBL" id="CM051399">
    <property type="protein sequence ID" value="KAJ4716121.1"/>
    <property type="molecule type" value="Genomic_DNA"/>
</dbReference>
<keyword evidence="2" id="KW-1185">Reference proteome</keyword>
<dbReference type="Proteomes" id="UP001164539">
    <property type="component" value="Chromosome 6"/>
</dbReference>
<keyword evidence="1" id="KW-0378">Hydrolase</keyword>
<proteinExistence type="predicted"/>
<accession>A0ACC1XX88</accession>
<gene>
    <name evidence="1" type="ORF">OWV82_011183</name>
</gene>
<protein>
    <submittedName>
        <fullName evidence="1">Serine carboxypeptidase</fullName>
    </submittedName>
</protein>
<keyword evidence="1" id="KW-0121">Carboxypeptidase</keyword>
<organism evidence="1 2">
    <name type="scientific">Melia azedarach</name>
    <name type="common">Chinaberry tree</name>
    <dbReference type="NCBI Taxonomy" id="155640"/>
    <lineage>
        <taxon>Eukaryota</taxon>
        <taxon>Viridiplantae</taxon>
        <taxon>Streptophyta</taxon>
        <taxon>Embryophyta</taxon>
        <taxon>Tracheophyta</taxon>
        <taxon>Spermatophyta</taxon>
        <taxon>Magnoliopsida</taxon>
        <taxon>eudicotyledons</taxon>
        <taxon>Gunneridae</taxon>
        <taxon>Pentapetalae</taxon>
        <taxon>rosids</taxon>
        <taxon>malvids</taxon>
        <taxon>Sapindales</taxon>
        <taxon>Meliaceae</taxon>
        <taxon>Melia</taxon>
    </lineage>
</organism>
<name>A0ACC1XX88_MELAZ</name>
<reference evidence="1 2" key="1">
    <citation type="journal article" date="2023" name="Science">
        <title>Complex scaffold remodeling in plant triterpene biosynthesis.</title>
        <authorList>
            <person name="De La Pena R."/>
            <person name="Hodgson H."/>
            <person name="Liu J.C."/>
            <person name="Stephenson M.J."/>
            <person name="Martin A.C."/>
            <person name="Owen C."/>
            <person name="Harkess A."/>
            <person name="Leebens-Mack J."/>
            <person name="Jimenez L.E."/>
            <person name="Osbourn A."/>
            <person name="Sattely E.S."/>
        </authorList>
    </citation>
    <scope>NUCLEOTIDE SEQUENCE [LARGE SCALE GENOMIC DNA]</scope>
    <source>
        <strain evidence="2">cv. JPN11</strain>
        <tissue evidence="1">Leaf</tissue>
    </source>
</reference>
<sequence length="482" mass="54375">MAAAQSFLSSAFLLLLVISNVVAASHQIIKTLPGFDGDLPFKLETGYIGVGDLDDVQLFYYFIESERSPGDDPLVLWLTGGPGCSAFSGLVYEIGPLSFDFEKSSRRNLPKLLLNPYSWTKVANIIFLDAPTGTGFSYSNSWRGYKMSDTISTTQIYYFLRKWLVAHPYFLVNPLYIAGDSYSGITVPIVVQKISDGVDAGIEPRMNLKGYVLGNPVTDMNKDLNSRILFAYLRALITHEIYESAKRNCNGDYTNVDPSNCLCKADLQNVTACIGRLFLGNILEPQCTRVSGSPGPLPGPKQLKLNWDRTILEEEQHFADFILSPTQTVPKLWCRHQNYLYSQYWANDKTVQSALGVRKGTIKEWARCNHSLSYTDDVPTSLDYHRNLTKKGYQVLIYSGDLDLAIPYVGTETWIKSLNLTIEKGWQPWFVDGQVAGYWMQYAQKDYHLTFATVKGGGHTAPEYKPRECLAMINRWFSYYPL</sequence>
<evidence type="ECO:0000313" key="1">
    <source>
        <dbReference type="EMBL" id="KAJ4716121.1"/>
    </source>
</evidence>